<sequence length="214" mass="23021">MTTIPYRERPADGEPAGLLILHHGRGSDENDLIGLADVLDPDRRLHVVSPGGPLLISGLPGRHWYVIGTIEHPNPESFNTQLGVLREFHEETRRRTGVGPERTVLGGFSMGGVMSYASGLDPEAPAPAGIFTMGSFFPHAEGFAPDLAGRAATTPVLVTHGRADQVIAPEFGERARDLLQDAGFAVDFALHDGPHRVEPSQATAVQRWIDEVLA</sequence>
<dbReference type="GO" id="GO:0016787">
    <property type="term" value="F:hydrolase activity"/>
    <property type="evidence" value="ECO:0007669"/>
    <property type="project" value="UniProtKB-KW"/>
</dbReference>
<dbReference type="PANTHER" id="PTHR10655:SF17">
    <property type="entry name" value="LYSOPHOSPHOLIPASE-LIKE PROTEIN 1"/>
    <property type="match status" value="1"/>
</dbReference>
<proteinExistence type="inferred from homology"/>
<dbReference type="Gene3D" id="3.40.50.1820">
    <property type="entry name" value="alpha/beta hydrolase"/>
    <property type="match status" value="1"/>
</dbReference>
<dbReference type="SUPFAM" id="SSF53474">
    <property type="entry name" value="alpha/beta-Hydrolases"/>
    <property type="match status" value="1"/>
</dbReference>
<evidence type="ECO:0000259" key="3">
    <source>
        <dbReference type="Pfam" id="PF02230"/>
    </source>
</evidence>
<dbReference type="AlphaFoldDB" id="A0A6J7J5I8"/>
<dbReference type="EMBL" id="CAFBMX010000008">
    <property type="protein sequence ID" value="CAB4937917.1"/>
    <property type="molecule type" value="Genomic_DNA"/>
</dbReference>
<reference evidence="4" key="1">
    <citation type="submission" date="2020-05" db="EMBL/GenBank/DDBJ databases">
        <authorList>
            <person name="Chiriac C."/>
            <person name="Salcher M."/>
            <person name="Ghai R."/>
            <person name="Kavagutti S V."/>
        </authorList>
    </citation>
    <scope>NUCLEOTIDE SEQUENCE</scope>
</reference>
<dbReference type="InterPro" id="IPR050565">
    <property type="entry name" value="LYPA1-2/EST-like"/>
</dbReference>
<protein>
    <submittedName>
        <fullName evidence="4">Unannotated protein</fullName>
    </submittedName>
</protein>
<name>A0A6J7J5I8_9ZZZZ</name>
<dbReference type="Pfam" id="PF02230">
    <property type="entry name" value="Abhydrolase_2"/>
    <property type="match status" value="1"/>
</dbReference>
<comment type="similarity">
    <text evidence="1">Belongs to the AB hydrolase superfamily. AB hydrolase 2 family.</text>
</comment>
<evidence type="ECO:0000256" key="2">
    <source>
        <dbReference type="ARBA" id="ARBA00022801"/>
    </source>
</evidence>
<keyword evidence="2" id="KW-0378">Hydrolase</keyword>
<dbReference type="InterPro" id="IPR029058">
    <property type="entry name" value="AB_hydrolase_fold"/>
</dbReference>
<evidence type="ECO:0000313" key="4">
    <source>
        <dbReference type="EMBL" id="CAB4937917.1"/>
    </source>
</evidence>
<evidence type="ECO:0000256" key="1">
    <source>
        <dbReference type="ARBA" id="ARBA00006499"/>
    </source>
</evidence>
<dbReference type="PANTHER" id="PTHR10655">
    <property type="entry name" value="LYSOPHOSPHOLIPASE-RELATED"/>
    <property type="match status" value="1"/>
</dbReference>
<feature type="domain" description="Phospholipase/carboxylesterase/thioesterase" evidence="3">
    <location>
        <begin position="13"/>
        <end position="210"/>
    </location>
</feature>
<gene>
    <name evidence="4" type="ORF">UFOPK3674_01610</name>
</gene>
<dbReference type="InterPro" id="IPR003140">
    <property type="entry name" value="PLipase/COase/thioEstase"/>
</dbReference>
<organism evidence="4">
    <name type="scientific">freshwater metagenome</name>
    <dbReference type="NCBI Taxonomy" id="449393"/>
    <lineage>
        <taxon>unclassified sequences</taxon>
        <taxon>metagenomes</taxon>
        <taxon>ecological metagenomes</taxon>
    </lineage>
</organism>
<accession>A0A6J7J5I8</accession>